<reference evidence="1 2" key="1">
    <citation type="submission" date="2020-06" db="EMBL/GenBank/DDBJ databases">
        <title>Genome mining for natural products.</title>
        <authorList>
            <person name="Zhang B."/>
            <person name="Shi J."/>
            <person name="Ge H."/>
        </authorList>
    </citation>
    <scope>NUCLEOTIDE SEQUENCE [LARGE SCALE GENOMIC DNA]</scope>
    <source>
        <strain evidence="1 2">NA02069</strain>
    </source>
</reference>
<gene>
    <name evidence="1" type="ORF">HUT05_17965</name>
</gene>
<evidence type="ECO:0000313" key="1">
    <source>
        <dbReference type="EMBL" id="QKZ19091.1"/>
    </source>
</evidence>
<keyword evidence="2" id="KW-1185">Reference proteome</keyword>
<name>A0A7H8T6G7_STRCX</name>
<dbReference type="EMBL" id="CP056041">
    <property type="protein sequence ID" value="QKZ19091.1"/>
    <property type="molecule type" value="Genomic_DNA"/>
</dbReference>
<proteinExistence type="predicted"/>
<evidence type="ECO:0000313" key="2">
    <source>
        <dbReference type="Proteomes" id="UP000509418"/>
    </source>
</evidence>
<dbReference type="AlphaFoldDB" id="A0A7H8T6G7"/>
<dbReference type="RefSeq" id="WP_176575703.1">
    <property type="nucleotide sequence ID" value="NZ_CBDRGH010000063.1"/>
</dbReference>
<dbReference type="Proteomes" id="UP000509418">
    <property type="component" value="Chromosome"/>
</dbReference>
<accession>A0A7H8T6G7</accession>
<evidence type="ECO:0008006" key="3">
    <source>
        <dbReference type="Google" id="ProtNLM"/>
    </source>
</evidence>
<sequence length="281" mass="31244">MAITPRMADVLLRERNLHNRKMVPLARARHTKAMQAKRFVTTGDTLKFGHHPDYAWALIIDGQHRLAAIVDSGQSFVMGVAVGIDFDAQQYTDTGRARKVHETLALRGESNATKLETIARWVHRLQEEKTVRKHGGGRDSLSGYELTDFIDANPMLRDCVTVSRSAYRKFKGAVGLPTLGCVWWHIARADPSYPALADEYFVRITDGTGLAATDPVYLLRERIHGMAAQKAPARPSPHQQFCLIVAVFNAWLEGRSMSRLPTFTIDSPLTPVSGKAAIART</sequence>
<protein>
    <recommendedName>
        <fullName evidence="3">DGQHR domain-containing protein</fullName>
    </recommendedName>
</protein>
<organism evidence="1 2">
    <name type="scientific">Streptomyces chartreusis</name>
    <dbReference type="NCBI Taxonomy" id="1969"/>
    <lineage>
        <taxon>Bacteria</taxon>
        <taxon>Bacillati</taxon>
        <taxon>Actinomycetota</taxon>
        <taxon>Actinomycetes</taxon>
        <taxon>Kitasatosporales</taxon>
        <taxon>Streptomycetaceae</taxon>
        <taxon>Streptomyces</taxon>
    </lineage>
</organism>